<evidence type="ECO:0000256" key="4">
    <source>
        <dbReference type="ARBA" id="ARBA00023015"/>
    </source>
</evidence>
<keyword evidence="8" id="KW-0539">Nucleus</keyword>
<dbReference type="SUPFAM" id="SSF48508">
    <property type="entry name" value="Nuclear receptor ligand-binding domain"/>
    <property type="match status" value="1"/>
</dbReference>
<dbReference type="PANTHER" id="PTHR24082:SF507">
    <property type="entry name" value="BILE ACID RECEPTOR-RELATED"/>
    <property type="match status" value="1"/>
</dbReference>
<dbReference type="OrthoDB" id="5771769at2759"/>
<dbReference type="PANTHER" id="PTHR24082">
    <property type="entry name" value="NUCLEAR HORMONE RECEPTOR"/>
    <property type="match status" value="1"/>
</dbReference>
<evidence type="ECO:0000259" key="9">
    <source>
        <dbReference type="PROSITE" id="PS51030"/>
    </source>
</evidence>
<dbReference type="InterPro" id="IPR050234">
    <property type="entry name" value="Nuclear_hormone_rcpt_NR1"/>
</dbReference>
<reference evidence="10 11" key="1">
    <citation type="submission" date="2018-10" db="EMBL/GenBank/DDBJ databases">
        <authorList>
            <consortium name="Pathogen Informatics"/>
        </authorList>
    </citation>
    <scope>NUCLEOTIDE SEQUENCE [LARGE SCALE GENOMIC DNA]</scope>
</reference>
<dbReference type="GO" id="GO:0030154">
    <property type="term" value="P:cell differentiation"/>
    <property type="evidence" value="ECO:0007669"/>
    <property type="project" value="TreeGrafter"/>
</dbReference>
<dbReference type="Gene3D" id="3.30.50.10">
    <property type="entry name" value="Erythroid Transcription Factor GATA-1, subunit A"/>
    <property type="match status" value="1"/>
</dbReference>
<keyword evidence="11" id="KW-1185">Reference proteome</keyword>
<gene>
    <name evidence="10" type="ORF">MCOS_LOCUS10485</name>
</gene>
<dbReference type="EMBL" id="UXSR01006403">
    <property type="protein sequence ID" value="VDD84482.1"/>
    <property type="molecule type" value="Genomic_DNA"/>
</dbReference>
<dbReference type="GO" id="GO:0000122">
    <property type="term" value="P:negative regulation of transcription by RNA polymerase II"/>
    <property type="evidence" value="ECO:0007669"/>
    <property type="project" value="TreeGrafter"/>
</dbReference>
<dbReference type="PRINTS" id="PR00047">
    <property type="entry name" value="STROIDFINGER"/>
</dbReference>
<name>A0A3P6H9X0_MESCO</name>
<dbReference type="AlphaFoldDB" id="A0A3P6H9X0"/>
<dbReference type="PROSITE" id="PS51030">
    <property type="entry name" value="NUCLEAR_REC_DBD_2"/>
    <property type="match status" value="1"/>
</dbReference>
<evidence type="ECO:0000256" key="6">
    <source>
        <dbReference type="ARBA" id="ARBA00023163"/>
    </source>
</evidence>
<dbReference type="GO" id="GO:0000978">
    <property type="term" value="F:RNA polymerase II cis-regulatory region sequence-specific DNA binding"/>
    <property type="evidence" value="ECO:0007669"/>
    <property type="project" value="TreeGrafter"/>
</dbReference>
<proteinExistence type="predicted"/>
<evidence type="ECO:0000313" key="10">
    <source>
        <dbReference type="EMBL" id="VDD84482.1"/>
    </source>
</evidence>
<evidence type="ECO:0000256" key="7">
    <source>
        <dbReference type="ARBA" id="ARBA00023170"/>
    </source>
</evidence>
<evidence type="ECO:0000256" key="2">
    <source>
        <dbReference type="ARBA" id="ARBA00022771"/>
    </source>
</evidence>
<dbReference type="STRING" id="53468.A0A3P6H9X0"/>
<keyword evidence="6" id="KW-0804">Transcription</keyword>
<evidence type="ECO:0000256" key="1">
    <source>
        <dbReference type="ARBA" id="ARBA00022723"/>
    </source>
</evidence>
<dbReference type="SMART" id="SM00399">
    <property type="entry name" value="ZnF_C4"/>
    <property type="match status" value="1"/>
</dbReference>
<evidence type="ECO:0000256" key="3">
    <source>
        <dbReference type="ARBA" id="ARBA00022833"/>
    </source>
</evidence>
<accession>A0A3P6H9X0</accession>
<evidence type="ECO:0000256" key="8">
    <source>
        <dbReference type="ARBA" id="ARBA00023242"/>
    </source>
</evidence>
<dbReference type="Gene3D" id="1.10.565.10">
    <property type="entry name" value="Retinoid X Receptor"/>
    <property type="match status" value="1"/>
</dbReference>
<evidence type="ECO:0000313" key="11">
    <source>
        <dbReference type="Proteomes" id="UP000267029"/>
    </source>
</evidence>
<dbReference type="InterPro" id="IPR035500">
    <property type="entry name" value="NHR-like_dom_sf"/>
</dbReference>
<protein>
    <recommendedName>
        <fullName evidence="9">Nuclear receptor domain-containing protein</fullName>
    </recommendedName>
</protein>
<keyword evidence="1" id="KW-0479">Metal-binding</keyword>
<keyword evidence="4" id="KW-0805">Transcription regulation</keyword>
<dbReference type="Proteomes" id="UP000267029">
    <property type="component" value="Unassembled WGS sequence"/>
</dbReference>
<dbReference type="Pfam" id="PF00105">
    <property type="entry name" value="zf-C4"/>
    <property type="match status" value="1"/>
</dbReference>
<dbReference type="SUPFAM" id="SSF57716">
    <property type="entry name" value="Glucocorticoid receptor-like (DNA-binding domain)"/>
    <property type="match status" value="1"/>
</dbReference>
<keyword evidence="3" id="KW-0862">Zinc</keyword>
<dbReference type="GO" id="GO:0004879">
    <property type="term" value="F:nuclear receptor activity"/>
    <property type="evidence" value="ECO:0007669"/>
    <property type="project" value="TreeGrafter"/>
</dbReference>
<dbReference type="InterPro" id="IPR013088">
    <property type="entry name" value="Znf_NHR/GATA"/>
</dbReference>
<evidence type="ECO:0000256" key="5">
    <source>
        <dbReference type="ARBA" id="ARBA00023125"/>
    </source>
</evidence>
<organism evidence="10 11">
    <name type="scientific">Mesocestoides corti</name>
    <name type="common">Flatworm</name>
    <dbReference type="NCBI Taxonomy" id="53468"/>
    <lineage>
        <taxon>Eukaryota</taxon>
        <taxon>Metazoa</taxon>
        <taxon>Spiralia</taxon>
        <taxon>Lophotrochozoa</taxon>
        <taxon>Platyhelminthes</taxon>
        <taxon>Cestoda</taxon>
        <taxon>Eucestoda</taxon>
        <taxon>Cyclophyllidea</taxon>
        <taxon>Mesocestoididae</taxon>
        <taxon>Mesocestoides</taxon>
    </lineage>
</organism>
<sequence>MPIIVDCAIGYEAFHDDNVGPQYCITRYMDPIKRPQPRVVCGDNAMGFHYHTMSCDGCKRFFCHSMQGKVGSTCQFYGQCYVVENKNRTRGKKCRLDRCLEIGVTKERQNGVNRCANLNSLDQMQLLQTAITDILTLPAAHTLSLILRRKCGGKVMGNEDWLTVPAVENTVYPEIGTSSDICSFFTHSLAFKLHKLQVDDVEVAMLAAFLLINPCKSSSQTMPERNFNEA</sequence>
<keyword evidence="7" id="KW-0675">Receptor</keyword>
<dbReference type="GO" id="GO:0008270">
    <property type="term" value="F:zinc ion binding"/>
    <property type="evidence" value="ECO:0007669"/>
    <property type="project" value="UniProtKB-KW"/>
</dbReference>
<keyword evidence="2" id="KW-0863">Zinc-finger</keyword>
<dbReference type="InterPro" id="IPR001628">
    <property type="entry name" value="Znf_hrmn_rcpt"/>
</dbReference>
<dbReference type="GO" id="GO:0045944">
    <property type="term" value="P:positive regulation of transcription by RNA polymerase II"/>
    <property type="evidence" value="ECO:0007669"/>
    <property type="project" value="TreeGrafter"/>
</dbReference>
<feature type="domain" description="Nuclear receptor" evidence="9">
    <location>
        <begin position="35"/>
        <end position="111"/>
    </location>
</feature>
<keyword evidence="5" id="KW-0238">DNA-binding</keyword>